<accession>A0A1F4ZW88</accession>
<dbReference type="Proteomes" id="UP000176424">
    <property type="component" value="Unassembled WGS sequence"/>
</dbReference>
<dbReference type="AlphaFoldDB" id="A0A1F4ZW88"/>
<evidence type="ECO:0000256" key="2">
    <source>
        <dbReference type="ARBA" id="ARBA00022884"/>
    </source>
</evidence>
<dbReference type="SUPFAM" id="SSF54814">
    <property type="entry name" value="Prokaryotic type KH domain (KH-domain type II)"/>
    <property type="match status" value="1"/>
</dbReference>
<keyword evidence="2" id="KW-0694">RNA-binding</keyword>
<organism evidence="3 4">
    <name type="scientific">Candidatus Amesbacteria bacterium RIFOXYB1_FULL_44_23</name>
    <dbReference type="NCBI Taxonomy" id="1797263"/>
    <lineage>
        <taxon>Bacteria</taxon>
        <taxon>Candidatus Amesiibacteriota</taxon>
    </lineage>
</organism>
<keyword evidence="1" id="KW-0963">Cytoplasm</keyword>
<dbReference type="PANTHER" id="PTHR34654:SF1">
    <property type="entry name" value="RNA-BINDING PROTEIN KHPA"/>
    <property type="match status" value="1"/>
</dbReference>
<proteinExistence type="predicted"/>
<dbReference type="InterPro" id="IPR009019">
    <property type="entry name" value="KH_sf_prok-type"/>
</dbReference>
<comment type="caution">
    <text evidence="3">The sequence shown here is derived from an EMBL/GenBank/DDBJ whole genome shotgun (WGS) entry which is preliminary data.</text>
</comment>
<dbReference type="PANTHER" id="PTHR34654">
    <property type="entry name" value="UPF0109 PROTEIN SCO5592"/>
    <property type="match status" value="1"/>
</dbReference>
<dbReference type="Pfam" id="PF13083">
    <property type="entry name" value="KH_KhpA-B"/>
    <property type="match status" value="1"/>
</dbReference>
<dbReference type="GO" id="GO:0003723">
    <property type="term" value="F:RNA binding"/>
    <property type="evidence" value="ECO:0007669"/>
    <property type="project" value="UniProtKB-KW"/>
</dbReference>
<dbReference type="InterPro" id="IPR020627">
    <property type="entry name" value="KhpA"/>
</dbReference>
<gene>
    <name evidence="3" type="ORF">A2397_06105</name>
</gene>
<evidence type="ECO:0000256" key="1">
    <source>
        <dbReference type="ARBA" id="ARBA00022490"/>
    </source>
</evidence>
<evidence type="ECO:0000313" key="3">
    <source>
        <dbReference type="EMBL" id="OGD10625.1"/>
    </source>
</evidence>
<dbReference type="EMBL" id="MEXR01000002">
    <property type="protein sequence ID" value="OGD10625.1"/>
    <property type="molecule type" value="Genomic_DNA"/>
</dbReference>
<protein>
    <submittedName>
        <fullName evidence="3">Uncharacterized protein</fullName>
    </submittedName>
</protein>
<name>A0A1F4ZW88_9BACT</name>
<sequence length="88" mass="9483">MEDFLKFIITPLLSEPKHLQITSTDNSITIKVGDPDVGRIIGKQGNVINAIRTLSRTYCAIHQLPPINILLLTPPAPAASQPAPATKS</sequence>
<reference evidence="3 4" key="1">
    <citation type="journal article" date="2016" name="Nat. Commun.">
        <title>Thousands of microbial genomes shed light on interconnected biogeochemical processes in an aquifer system.</title>
        <authorList>
            <person name="Anantharaman K."/>
            <person name="Brown C.T."/>
            <person name="Hug L.A."/>
            <person name="Sharon I."/>
            <person name="Castelle C.J."/>
            <person name="Probst A.J."/>
            <person name="Thomas B.C."/>
            <person name="Singh A."/>
            <person name="Wilkins M.J."/>
            <person name="Karaoz U."/>
            <person name="Brodie E.L."/>
            <person name="Williams K.H."/>
            <person name="Hubbard S.S."/>
            <person name="Banfield J.F."/>
        </authorList>
    </citation>
    <scope>NUCLEOTIDE SEQUENCE [LARGE SCALE GENOMIC DNA]</scope>
</reference>
<dbReference type="STRING" id="1797263.A2397_06105"/>
<evidence type="ECO:0000313" key="4">
    <source>
        <dbReference type="Proteomes" id="UP000176424"/>
    </source>
</evidence>
<dbReference type="Gene3D" id="3.30.300.20">
    <property type="match status" value="1"/>
</dbReference>
<dbReference type="InterPro" id="IPR015946">
    <property type="entry name" value="KH_dom-like_a/b"/>
</dbReference>